<name>A0A1C1CA21_9EURO</name>
<evidence type="ECO:0000256" key="1">
    <source>
        <dbReference type="ARBA" id="ARBA00022679"/>
    </source>
</evidence>
<feature type="domain" description="N-acetyltransferase" evidence="4">
    <location>
        <begin position="89"/>
        <end position="241"/>
    </location>
</feature>
<dbReference type="EMBL" id="LGRB01000020">
    <property type="protein sequence ID" value="OCT45311.1"/>
    <property type="molecule type" value="Genomic_DNA"/>
</dbReference>
<keyword evidence="6" id="KW-1185">Reference proteome</keyword>
<keyword evidence="2" id="KW-0012">Acyltransferase</keyword>
<evidence type="ECO:0000256" key="3">
    <source>
        <dbReference type="SAM" id="SignalP"/>
    </source>
</evidence>
<evidence type="ECO:0000313" key="5">
    <source>
        <dbReference type="EMBL" id="OCT45311.1"/>
    </source>
</evidence>
<dbReference type="PANTHER" id="PTHR43877:SF2">
    <property type="entry name" value="AMINOALKYLPHOSPHONATE N-ACETYLTRANSFERASE-RELATED"/>
    <property type="match status" value="1"/>
</dbReference>
<dbReference type="PROSITE" id="PS51186">
    <property type="entry name" value="GNAT"/>
    <property type="match status" value="1"/>
</dbReference>
<keyword evidence="1 5" id="KW-0808">Transferase</keyword>
<dbReference type="PANTHER" id="PTHR43877">
    <property type="entry name" value="AMINOALKYLPHOSPHONATE N-ACETYLTRANSFERASE-RELATED-RELATED"/>
    <property type="match status" value="1"/>
</dbReference>
<accession>A0A1C1CA21</accession>
<sequence>MASSPTLTLAPGIHLVSTAAAAATTTAAAVDASSDSGVSFLIDGIVNLHAACILHDHTLATFLPPLSHSQLYQWWEKRLGEVTACERHIIVYVSNVADRTANHDLKAPWAAEGRDWPAVLRVPTDGDGDGDAQAAALEISGVVSLGTPFSQTGPFRAEVQKLFVHPMHRRRGIARKMMARLETVALDHGRWNLMLDTEVGSAAEEVYPKLGYERLGVVREYGYSLRDGRLVDEMWYWKDLRKMARLKEEEGKEKESI</sequence>
<keyword evidence="3" id="KW-0732">Signal</keyword>
<dbReference type="InterPro" id="IPR000182">
    <property type="entry name" value="GNAT_dom"/>
</dbReference>
<evidence type="ECO:0000259" key="4">
    <source>
        <dbReference type="PROSITE" id="PS51186"/>
    </source>
</evidence>
<dbReference type="Pfam" id="PF13508">
    <property type="entry name" value="Acetyltransf_7"/>
    <property type="match status" value="1"/>
</dbReference>
<dbReference type="CDD" id="cd04301">
    <property type="entry name" value="NAT_SF"/>
    <property type="match status" value="1"/>
</dbReference>
<dbReference type="OrthoDB" id="41532at2759"/>
<gene>
    <name evidence="5" type="ORF">CLCR_06243</name>
</gene>
<dbReference type="VEuPathDB" id="FungiDB:G647_07952"/>
<dbReference type="SUPFAM" id="SSF55729">
    <property type="entry name" value="Acyl-CoA N-acyltransferases (Nat)"/>
    <property type="match status" value="1"/>
</dbReference>
<comment type="caution">
    <text evidence="5">The sequence shown here is derived from an EMBL/GenBank/DDBJ whole genome shotgun (WGS) entry which is preliminary data.</text>
</comment>
<dbReference type="AlphaFoldDB" id="A0A1C1CA21"/>
<dbReference type="Proteomes" id="UP000094526">
    <property type="component" value="Unassembled WGS sequence"/>
</dbReference>
<dbReference type="InterPro" id="IPR050832">
    <property type="entry name" value="Bact_Acetyltransf"/>
</dbReference>
<reference evidence="6" key="1">
    <citation type="submission" date="2015-07" db="EMBL/GenBank/DDBJ databases">
        <authorList>
            <person name="Teixeira M.M."/>
            <person name="Souza R.C."/>
            <person name="Almeida L.G."/>
            <person name="Vicente V.A."/>
            <person name="de Hoog S."/>
            <person name="Bocca A.L."/>
            <person name="de Almeida S.R."/>
            <person name="Vasconcelos A.T."/>
            <person name="Felipe M.S."/>
        </authorList>
    </citation>
    <scope>NUCLEOTIDE SEQUENCE [LARGE SCALE GENOMIC DNA]</scope>
    <source>
        <strain evidence="6">KSF</strain>
    </source>
</reference>
<evidence type="ECO:0000313" key="6">
    <source>
        <dbReference type="Proteomes" id="UP000094526"/>
    </source>
</evidence>
<feature type="signal peptide" evidence="3">
    <location>
        <begin position="1"/>
        <end position="21"/>
    </location>
</feature>
<dbReference type="GO" id="GO:0016747">
    <property type="term" value="F:acyltransferase activity, transferring groups other than amino-acyl groups"/>
    <property type="evidence" value="ECO:0007669"/>
    <property type="project" value="InterPro"/>
</dbReference>
<organism evidence="5 6">
    <name type="scientific">Cladophialophora carrionii</name>
    <dbReference type="NCBI Taxonomy" id="86049"/>
    <lineage>
        <taxon>Eukaryota</taxon>
        <taxon>Fungi</taxon>
        <taxon>Dikarya</taxon>
        <taxon>Ascomycota</taxon>
        <taxon>Pezizomycotina</taxon>
        <taxon>Eurotiomycetes</taxon>
        <taxon>Chaetothyriomycetidae</taxon>
        <taxon>Chaetothyriales</taxon>
        <taxon>Herpotrichiellaceae</taxon>
        <taxon>Cladophialophora</taxon>
    </lineage>
</organism>
<dbReference type="InterPro" id="IPR016181">
    <property type="entry name" value="Acyl_CoA_acyltransferase"/>
</dbReference>
<feature type="chain" id="PRO_5008650700" evidence="3">
    <location>
        <begin position="22"/>
        <end position="257"/>
    </location>
</feature>
<dbReference type="Gene3D" id="3.40.630.30">
    <property type="match status" value="1"/>
</dbReference>
<protein>
    <submittedName>
        <fullName evidence="5">Acetyltransferase</fullName>
    </submittedName>
</protein>
<dbReference type="STRING" id="86049.A0A1C1CA21"/>
<proteinExistence type="predicted"/>
<evidence type="ECO:0000256" key="2">
    <source>
        <dbReference type="ARBA" id="ARBA00023315"/>
    </source>
</evidence>
<dbReference type="VEuPathDB" id="FungiDB:CLCR_06243"/>